<dbReference type="Proteomes" id="UP000193944">
    <property type="component" value="Unassembled WGS sequence"/>
</dbReference>
<name>A0A1Y1X3V7_9FUNG</name>
<evidence type="ECO:0000313" key="2">
    <source>
        <dbReference type="EMBL" id="ORX80056.1"/>
    </source>
</evidence>
<reference evidence="2 3" key="2">
    <citation type="submission" date="2016-08" db="EMBL/GenBank/DDBJ databases">
        <title>Pervasive Adenine N6-methylation of Active Genes in Fungi.</title>
        <authorList>
            <consortium name="DOE Joint Genome Institute"/>
            <person name="Mondo S.J."/>
            <person name="Dannebaum R.O."/>
            <person name="Kuo R.C."/>
            <person name="Labutti K."/>
            <person name="Haridas S."/>
            <person name="Kuo A."/>
            <person name="Salamov A."/>
            <person name="Ahrendt S.R."/>
            <person name="Lipzen A."/>
            <person name="Sullivan W."/>
            <person name="Andreopoulos W.B."/>
            <person name="Clum A."/>
            <person name="Lindquist E."/>
            <person name="Daum C."/>
            <person name="Ramamoorthy G.K."/>
            <person name="Gryganskyi A."/>
            <person name="Culley D."/>
            <person name="Magnuson J.K."/>
            <person name="James T.Y."/>
            <person name="O'Malley M.A."/>
            <person name="Stajich J.E."/>
            <person name="Spatafora J.W."/>
            <person name="Visel A."/>
            <person name="Grigoriev I.V."/>
        </authorList>
    </citation>
    <scope>NUCLEOTIDE SEQUENCE [LARGE SCALE GENOMIC DNA]</scope>
    <source>
        <strain evidence="2 3">S4</strain>
    </source>
</reference>
<proteinExistence type="predicted"/>
<organism evidence="2 3">
    <name type="scientific">Anaeromyces robustus</name>
    <dbReference type="NCBI Taxonomy" id="1754192"/>
    <lineage>
        <taxon>Eukaryota</taxon>
        <taxon>Fungi</taxon>
        <taxon>Fungi incertae sedis</taxon>
        <taxon>Chytridiomycota</taxon>
        <taxon>Chytridiomycota incertae sedis</taxon>
        <taxon>Neocallimastigomycetes</taxon>
        <taxon>Neocallimastigales</taxon>
        <taxon>Neocallimastigaceae</taxon>
        <taxon>Anaeromyces</taxon>
    </lineage>
</organism>
<evidence type="ECO:0000313" key="3">
    <source>
        <dbReference type="Proteomes" id="UP000193944"/>
    </source>
</evidence>
<evidence type="ECO:0000256" key="1">
    <source>
        <dbReference type="SAM" id="SignalP"/>
    </source>
</evidence>
<dbReference type="PROSITE" id="PS51257">
    <property type="entry name" value="PROKAR_LIPOPROTEIN"/>
    <property type="match status" value="1"/>
</dbReference>
<sequence length="244" mass="27774">MKFIKLVPVVLALMYGCKAGAIDNGAMNNEILIDNDLGEIDSANIIDIDLDKLNEANDSTPIPPPITPISANNPIIKKKRSLPELTNTTCGDGTKICNVGFGEIKVGIYNLTWYISTPYATVLETFRKKKSDSDEFVSMVGTIRNYNAFLNVYISGTVYNGGCVNDTKNKCNADKYLYEPDNDDGIKFYLKNIEDKSPKYIRFKYSDWLGKCYKIWKLTFDIQATRQDLVDWHWYNKIDIDSYY</sequence>
<dbReference type="EMBL" id="MCFG01000156">
    <property type="protein sequence ID" value="ORX80056.1"/>
    <property type="molecule type" value="Genomic_DNA"/>
</dbReference>
<protein>
    <submittedName>
        <fullName evidence="2">Uncharacterized protein</fullName>
    </submittedName>
</protein>
<keyword evidence="1" id="KW-0732">Signal</keyword>
<comment type="caution">
    <text evidence="2">The sequence shown here is derived from an EMBL/GenBank/DDBJ whole genome shotgun (WGS) entry which is preliminary data.</text>
</comment>
<gene>
    <name evidence="2" type="ORF">BCR32DRAFT_294037</name>
</gene>
<feature type="signal peptide" evidence="1">
    <location>
        <begin position="1"/>
        <end position="19"/>
    </location>
</feature>
<dbReference type="OrthoDB" id="10401728at2759"/>
<reference evidence="2 3" key="1">
    <citation type="submission" date="2016-08" db="EMBL/GenBank/DDBJ databases">
        <title>A Parts List for Fungal Cellulosomes Revealed by Comparative Genomics.</title>
        <authorList>
            <consortium name="DOE Joint Genome Institute"/>
            <person name="Haitjema C.H."/>
            <person name="Gilmore S.P."/>
            <person name="Henske J.K."/>
            <person name="Solomon K.V."/>
            <person name="De Groot R."/>
            <person name="Kuo A."/>
            <person name="Mondo S.J."/>
            <person name="Salamov A.A."/>
            <person name="Labutti K."/>
            <person name="Zhao Z."/>
            <person name="Chiniquy J."/>
            <person name="Barry K."/>
            <person name="Brewer H.M."/>
            <person name="Purvine S.O."/>
            <person name="Wright A.T."/>
            <person name="Boxma B."/>
            <person name="Van Alen T."/>
            <person name="Hackstein J.H."/>
            <person name="Baker S.E."/>
            <person name="Grigoriev I.V."/>
            <person name="O'Malley M.A."/>
        </authorList>
    </citation>
    <scope>NUCLEOTIDE SEQUENCE [LARGE SCALE GENOMIC DNA]</scope>
    <source>
        <strain evidence="2 3">S4</strain>
    </source>
</reference>
<keyword evidence="3" id="KW-1185">Reference proteome</keyword>
<feature type="chain" id="PRO_5012259989" evidence="1">
    <location>
        <begin position="20"/>
        <end position="244"/>
    </location>
</feature>
<dbReference type="AlphaFoldDB" id="A0A1Y1X3V7"/>
<accession>A0A1Y1X3V7</accession>